<evidence type="ECO:0000313" key="1">
    <source>
        <dbReference type="EMBL" id="KAJ6355111.1"/>
    </source>
</evidence>
<protein>
    <submittedName>
        <fullName evidence="1">Uncharacterized protein</fullName>
    </submittedName>
</protein>
<name>A0ABQ9AQ89_9ROSI</name>
<gene>
    <name evidence="1" type="ORF">OIU77_005661</name>
</gene>
<feature type="non-terminal residue" evidence="1">
    <location>
        <position position="85"/>
    </location>
</feature>
<reference evidence="1" key="1">
    <citation type="submission" date="2022-10" db="EMBL/GenBank/DDBJ databases">
        <authorList>
            <person name="Hyden B.L."/>
            <person name="Feng K."/>
            <person name="Yates T."/>
            <person name="Jawdy S."/>
            <person name="Smart L.B."/>
            <person name="Muchero W."/>
        </authorList>
    </citation>
    <scope>NUCLEOTIDE SEQUENCE</scope>
    <source>
        <tissue evidence="1">Shoot tip</tissue>
    </source>
</reference>
<organism evidence="1 2">
    <name type="scientific">Salix suchowensis</name>
    <dbReference type="NCBI Taxonomy" id="1278906"/>
    <lineage>
        <taxon>Eukaryota</taxon>
        <taxon>Viridiplantae</taxon>
        <taxon>Streptophyta</taxon>
        <taxon>Embryophyta</taxon>
        <taxon>Tracheophyta</taxon>
        <taxon>Spermatophyta</taxon>
        <taxon>Magnoliopsida</taxon>
        <taxon>eudicotyledons</taxon>
        <taxon>Gunneridae</taxon>
        <taxon>Pentapetalae</taxon>
        <taxon>rosids</taxon>
        <taxon>fabids</taxon>
        <taxon>Malpighiales</taxon>
        <taxon>Salicaceae</taxon>
        <taxon>Saliceae</taxon>
        <taxon>Salix</taxon>
    </lineage>
</organism>
<keyword evidence="2" id="KW-1185">Reference proteome</keyword>
<sequence length="85" mass="9883">MTLYSFLLRFNKAVGRYKQDQRKLIATSSSDSASMIDFRELEHRYRTFSYVNLQSIVEASIASNAQCPSTCTCIKKRPHKHRFFG</sequence>
<proteinExistence type="predicted"/>
<comment type="caution">
    <text evidence="1">The sequence shown here is derived from an EMBL/GenBank/DDBJ whole genome shotgun (WGS) entry which is preliminary data.</text>
</comment>
<reference evidence="1" key="2">
    <citation type="journal article" date="2023" name="Int. J. Mol. Sci.">
        <title>De Novo Assembly and Annotation of 11 Diverse Shrub Willow (Salix) Genomes Reveals Novel Gene Organization in Sex-Linked Regions.</title>
        <authorList>
            <person name="Hyden B."/>
            <person name="Feng K."/>
            <person name="Yates T.B."/>
            <person name="Jawdy S."/>
            <person name="Cereghino C."/>
            <person name="Smart L.B."/>
            <person name="Muchero W."/>
        </authorList>
    </citation>
    <scope>NUCLEOTIDE SEQUENCE</scope>
    <source>
        <tissue evidence="1">Shoot tip</tissue>
    </source>
</reference>
<dbReference type="Proteomes" id="UP001141253">
    <property type="component" value="Chromosome 18"/>
</dbReference>
<evidence type="ECO:0000313" key="2">
    <source>
        <dbReference type="Proteomes" id="UP001141253"/>
    </source>
</evidence>
<accession>A0ABQ9AQ89</accession>
<dbReference type="EMBL" id="JAPFFI010000017">
    <property type="protein sequence ID" value="KAJ6355111.1"/>
    <property type="molecule type" value="Genomic_DNA"/>
</dbReference>